<dbReference type="EMBL" id="JBHSFQ010000003">
    <property type="protein sequence ID" value="MFC4561148.1"/>
    <property type="molecule type" value="Genomic_DNA"/>
</dbReference>
<evidence type="ECO:0000313" key="3">
    <source>
        <dbReference type="Proteomes" id="UP001595923"/>
    </source>
</evidence>
<keyword evidence="3" id="KW-1185">Reference proteome</keyword>
<accession>A0ABV9DU60</accession>
<organism evidence="2 3">
    <name type="scientific">Nocardiopsis mangrovi</name>
    <dbReference type="NCBI Taxonomy" id="1179818"/>
    <lineage>
        <taxon>Bacteria</taxon>
        <taxon>Bacillati</taxon>
        <taxon>Actinomycetota</taxon>
        <taxon>Actinomycetes</taxon>
        <taxon>Streptosporangiales</taxon>
        <taxon>Nocardiopsidaceae</taxon>
        <taxon>Nocardiopsis</taxon>
    </lineage>
</organism>
<protein>
    <submittedName>
        <fullName evidence="2">Uncharacterized protein</fullName>
    </submittedName>
</protein>
<comment type="caution">
    <text evidence="2">The sequence shown here is derived from an EMBL/GenBank/DDBJ whole genome shotgun (WGS) entry which is preliminary data.</text>
</comment>
<evidence type="ECO:0000313" key="2">
    <source>
        <dbReference type="EMBL" id="MFC4561148.1"/>
    </source>
</evidence>
<feature type="region of interest" description="Disordered" evidence="1">
    <location>
        <begin position="1"/>
        <end position="52"/>
    </location>
</feature>
<feature type="compositionally biased region" description="Pro residues" evidence="1">
    <location>
        <begin position="7"/>
        <end position="16"/>
    </location>
</feature>
<reference evidence="3" key="1">
    <citation type="journal article" date="2019" name="Int. J. Syst. Evol. Microbiol.">
        <title>The Global Catalogue of Microorganisms (GCM) 10K type strain sequencing project: providing services to taxonomists for standard genome sequencing and annotation.</title>
        <authorList>
            <consortium name="The Broad Institute Genomics Platform"/>
            <consortium name="The Broad Institute Genome Sequencing Center for Infectious Disease"/>
            <person name="Wu L."/>
            <person name="Ma J."/>
        </authorList>
    </citation>
    <scope>NUCLEOTIDE SEQUENCE [LARGE SCALE GENOMIC DNA]</scope>
    <source>
        <strain evidence="3">XZYJ18</strain>
    </source>
</reference>
<sequence>MTHDDPPAPGPTPASPRTPATPDGTGPFSKGGAGAPYRDGSDTSDAADSRDDADDEAFMAVLRSDTAPVGAMPAAVRRAARAAFAMRRDDAVFADLRDDSLGTTPVGLRDAGALADAPRYVRFEGPGVAVSMEVTSVDDDRDLVGRVAPAGAHSVEVRSPRGTSCHDVDPDGTFLARGVPRGPVSLLVHRSGTAPATTRWLTL</sequence>
<dbReference type="RefSeq" id="WP_378571765.1">
    <property type="nucleotide sequence ID" value="NZ_JBHSFQ010000003.1"/>
</dbReference>
<evidence type="ECO:0000256" key="1">
    <source>
        <dbReference type="SAM" id="MobiDB-lite"/>
    </source>
</evidence>
<gene>
    <name evidence="2" type="ORF">ACFO4E_04675</name>
</gene>
<name>A0ABV9DU60_9ACTN</name>
<dbReference type="Proteomes" id="UP001595923">
    <property type="component" value="Unassembled WGS sequence"/>
</dbReference>
<proteinExistence type="predicted"/>